<accession>A0A2I0QY16</accession>
<dbReference type="CDD" id="cd00093">
    <property type="entry name" value="HTH_XRE"/>
    <property type="match status" value="1"/>
</dbReference>
<dbReference type="SMART" id="SM00530">
    <property type="entry name" value="HTH_XRE"/>
    <property type="match status" value="1"/>
</dbReference>
<feature type="domain" description="HTH cro/C1-type" evidence="1">
    <location>
        <begin position="12"/>
        <end position="65"/>
    </location>
</feature>
<dbReference type="Pfam" id="PF01381">
    <property type="entry name" value="HTH_3"/>
    <property type="match status" value="1"/>
</dbReference>
<dbReference type="PROSITE" id="PS50943">
    <property type="entry name" value="HTH_CROC1"/>
    <property type="match status" value="1"/>
</dbReference>
<dbReference type="OrthoDB" id="2969743at2"/>
<evidence type="ECO:0000313" key="2">
    <source>
        <dbReference type="EMBL" id="PKR79209.1"/>
    </source>
</evidence>
<protein>
    <recommendedName>
        <fullName evidence="1">HTH cro/C1-type domain-containing protein</fullName>
    </recommendedName>
</protein>
<organism evidence="2 3">
    <name type="scientific">Halalkalibacillus sediminis</name>
    <dbReference type="NCBI Taxonomy" id="2018042"/>
    <lineage>
        <taxon>Bacteria</taxon>
        <taxon>Bacillati</taxon>
        <taxon>Bacillota</taxon>
        <taxon>Bacilli</taxon>
        <taxon>Bacillales</taxon>
        <taxon>Bacillaceae</taxon>
        <taxon>Halalkalibacillus</taxon>
    </lineage>
</organism>
<dbReference type="SUPFAM" id="SSF47413">
    <property type="entry name" value="lambda repressor-like DNA-binding domains"/>
    <property type="match status" value="1"/>
</dbReference>
<evidence type="ECO:0000313" key="3">
    <source>
        <dbReference type="Proteomes" id="UP000243524"/>
    </source>
</evidence>
<reference evidence="2 3" key="1">
    <citation type="submission" date="2017-06" db="EMBL/GenBank/DDBJ databases">
        <title>the draft geome sequence of Illustriluteabacillus marina B3227.</title>
        <authorList>
            <person name="He R.-H."/>
            <person name="Du Z.-J."/>
        </authorList>
    </citation>
    <scope>NUCLEOTIDE SEQUENCE [LARGE SCALE GENOMIC DNA]</scope>
    <source>
        <strain evidence="2 3">B3227</strain>
    </source>
</reference>
<dbReference type="RefSeq" id="WP_101330953.1">
    <property type="nucleotide sequence ID" value="NZ_PJNH01000001.1"/>
</dbReference>
<gene>
    <name evidence="2" type="ORF">CEY16_05565</name>
</gene>
<name>A0A2I0QY16_9BACI</name>
<keyword evidence="3" id="KW-1185">Reference proteome</keyword>
<comment type="caution">
    <text evidence="2">The sequence shown here is derived from an EMBL/GenBank/DDBJ whole genome shotgun (WGS) entry which is preliminary data.</text>
</comment>
<dbReference type="Proteomes" id="UP000243524">
    <property type="component" value="Unassembled WGS sequence"/>
</dbReference>
<dbReference type="InterPro" id="IPR001387">
    <property type="entry name" value="Cro/C1-type_HTH"/>
</dbReference>
<evidence type="ECO:0000259" key="1">
    <source>
        <dbReference type="PROSITE" id="PS50943"/>
    </source>
</evidence>
<dbReference type="Gene3D" id="1.10.260.40">
    <property type="entry name" value="lambda repressor-like DNA-binding domains"/>
    <property type="match status" value="1"/>
</dbReference>
<dbReference type="GO" id="GO:0003677">
    <property type="term" value="F:DNA binding"/>
    <property type="evidence" value="ECO:0007669"/>
    <property type="project" value="InterPro"/>
</dbReference>
<sequence length="172" mass="19586">MKEGTSRAGKALRAYRLKKGKTQQQLSFDLFSSRELITKMERGERKIGPEVTERIEDPFVALERAGEYAKAFGAMKLDGLAVDLNRTTTYLKTKEELQEALDQLSKTDVTRAPKFVEPHEIQNIDKALQECIDVVTAVHNFVAVVCDEYNLPVTEVWNRHTNKLVARKYVLS</sequence>
<dbReference type="EMBL" id="PJNH01000001">
    <property type="protein sequence ID" value="PKR79209.1"/>
    <property type="molecule type" value="Genomic_DNA"/>
</dbReference>
<dbReference type="InterPro" id="IPR010982">
    <property type="entry name" value="Lambda_DNA-bd_dom_sf"/>
</dbReference>
<proteinExistence type="predicted"/>
<dbReference type="AlphaFoldDB" id="A0A2I0QY16"/>